<keyword evidence="1" id="KW-0732">Signal</keyword>
<feature type="signal peptide" evidence="1">
    <location>
        <begin position="1"/>
        <end position="17"/>
    </location>
</feature>
<feature type="non-terminal residue" evidence="2">
    <location>
        <position position="118"/>
    </location>
</feature>
<dbReference type="Proteomes" id="UP001328107">
    <property type="component" value="Unassembled WGS sequence"/>
</dbReference>
<keyword evidence="3" id="KW-1185">Reference proteome</keyword>
<dbReference type="AlphaFoldDB" id="A0AAN4ZIA5"/>
<evidence type="ECO:0000313" key="3">
    <source>
        <dbReference type="Proteomes" id="UP001328107"/>
    </source>
</evidence>
<protein>
    <submittedName>
        <fullName evidence="2">Uncharacterized protein</fullName>
    </submittedName>
</protein>
<dbReference type="EMBL" id="BTRK01000002">
    <property type="protein sequence ID" value="GMR37455.1"/>
    <property type="molecule type" value="Genomic_DNA"/>
</dbReference>
<proteinExistence type="predicted"/>
<feature type="chain" id="PRO_5042971762" evidence="1">
    <location>
        <begin position="18"/>
        <end position="118"/>
    </location>
</feature>
<evidence type="ECO:0000313" key="2">
    <source>
        <dbReference type="EMBL" id="GMR37455.1"/>
    </source>
</evidence>
<reference evidence="3" key="1">
    <citation type="submission" date="2022-10" db="EMBL/GenBank/DDBJ databases">
        <title>Genome assembly of Pristionchus species.</title>
        <authorList>
            <person name="Yoshida K."/>
            <person name="Sommer R.J."/>
        </authorList>
    </citation>
    <scope>NUCLEOTIDE SEQUENCE [LARGE SCALE GENOMIC DNA]</scope>
    <source>
        <strain evidence="3">RS5460</strain>
    </source>
</reference>
<accession>A0AAN4ZIA5</accession>
<evidence type="ECO:0000256" key="1">
    <source>
        <dbReference type="SAM" id="SignalP"/>
    </source>
</evidence>
<comment type="caution">
    <text evidence="2">The sequence shown here is derived from an EMBL/GenBank/DDBJ whole genome shotgun (WGS) entry which is preliminary data.</text>
</comment>
<name>A0AAN4ZIA5_9BILA</name>
<sequence>MITRILLPLLWLFFVSSFPYDHYIDWDRCTTDSKCFVRESCVEGKTGPESINELVRITSGDIVSNGCDVILQMRSYTTKKFHIMIQVNASEYAQDVTREGIKLMQEAEQFKCQESGVT</sequence>
<organism evidence="2 3">
    <name type="scientific">Pristionchus mayeri</name>
    <dbReference type="NCBI Taxonomy" id="1317129"/>
    <lineage>
        <taxon>Eukaryota</taxon>
        <taxon>Metazoa</taxon>
        <taxon>Ecdysozoa</taxon>
        <taxon>Nematoda</taxon>
        <taxon>Chromadorea</taxon>
        <taxon>Rhabditida</taxon>
        <taxon>Rhabditina</taxon>
        <taxon>Diplogasteromorpha</taxon>
        <taxon>Diplogasteroidea</taxon>
        <taxon>Neodiplogasteridae</taxon>
        <taxon>Pristionchus</taxon>
    </lineage>
</organism>
<gene>
    <name evidence="2" type="ORF">PMAYCL1PPCAC_07650</name>
</gene>